<evidence type="ECO:0000256" key="1">
    <source>
        <dbReference type="ARBA" id="ARBA00023125"/>
    </source>
</evidence>
<dbReference type="PANTHER" id="PTHR33221:SF4">
    <property type="entry name" value="HTH-TYPE TRANSCRIPTIONAL REPRESSOR NSRR"/>
    <property type="match status" value="1"/>
</dbReference>
<evidence type="ECO:0000313" key="3">
    <source>
        <dbReference type="EMBL" id="SKC14434.1"/>
    </source>
</evidence>
<dbReference type="EMBL" id="FUYX01000019">
    <property type="protein sequence ID" value="SKC14434.1"/>
    <property type="molecule type" value="Genomic_DNA"/>
</dbReference>
<dbReference type="Pfam" id="PF02082">
    <property type="entry name" value="Rrf2"/>
    <property type="match status" value="1"/>
</dbReference>
<gene>
    <name evidence="2" type="ORF">ARD30_06065</name>
    <name evidence="3" type="ORF">SAMN05660750_04725</name>
</gene>
<dbReference type="InterPro" id="IPR036390">
    <property type="entry name" value="WH_DNA-bd_sf"/>
</dbReference>
<reference evidence="2 4" key="1">
    <citation type="submission" date="2015-10" db="EMBL/GenBank/DDBJ databases">
        <title>Draft genome of Bosea thiooxidans.</title>
        <authorList>
            <person name="Wang X."/>
        </authorList>
    </citation>
    <scope>NUCLEOTIDE SEQUENCE [LARGE SCALE GENOMIC DNA]</scope>
    <source>
        <strain evidence="2 4">CGMCC 9174</strain>
    </source>
</reference>
<dbReference type="AlphaFoldDB" id="A0A0Q3LZK3"/>
<protein>
    <submittedName>
        <fullName evidence="2">BadM/Rrf2 family transcriptional regulator</fullName>
    </submittedName>
    <submittedName>
        <fullName evidence="3">Transcriptional regulator, BadM/Rrf2 family</fullName>
    </submittedName>
</protein>
<dbReference type="GO" id="GO:0003700">
    <property type="term" value="F:DNA-binding transcription factor activity"/>
    <property type="evidence" value="ECO:0007669"/>
    <property type="project" value="TreeGrafter"/>
</dbReference>
<dbReference type="Proteomes" id="UP000190130">
    <property type="component" value="Unassembled WGS sequence"/>
</dbReference>
<dbReference type="InterPro" id="IPR036388">
    <property type="entry name" value="WH-like_DNA-bd_sf"/>
</dbReference>
<dbReference type="RefSeq" id="WP_055729796.1">
    <property type="nucleotide sequence ID" value="NZ_FUYX01000019.1"/>
</dbReference>
<evidence type="ECO:0000313" key="4">
    <source>
        <dbReference type="Proteomes" id="UP000051562"/>
    </source>
</evidence>
<dbReference type="Proteomes" id="UP000051562">
    <property type="component" value="Unassembled WGS sequence"/>
</dbReference>
<dbReference type="NCBIfam" id="TIGR00738">
    <property type="entry name" value="rrf2_super"/>
    <property type="match status" value="1"/>
</dbReference>
<dbReference type="PANTHER" id="PTHR33221">
    <property type="entry name" value="WINGED HELIX-TURN-HELIX TRANSCRIPTIONAL REGULATOR, RRF2 FAMILY"/>
    <property type="match status" value="1"/>
</dbReference>
<dbReference type="Gene3D" id="1.10.10.10">
    <property type="entry name" value="Winged helix-like DNA-binding domain superfamily/Winged helix DNA-binding domain"/>
    <property type="match status" value="1"/>
</dbReference>
<keyword evidence="4" id="KW-1185">Reference proteome</keyword>
<keyword evidence="1" id="KW-0238">DNA-binding</keyword>
<accession>A0A0Q3LZK3</accession>
<dbReference type="PROSITE" id="PS51197">
    <property type="entry name" value="HTH_RRF2_2"/>
    <property type="match status" value="1"/>
</dbReference>
<dbReference type="EMBL" id="LMAR01000056">
    <property type="protein sequence ID" value="KQK28889.1"/>
    <property type="molecule type" value="Genomic_DNA"/>
</dbReference>
<proteinExistence type="predicted"/>
<dbReference type="OrthoDB" id="9802344at2"/>
<evidence type="ECO:0000313" key="2">
    <source>
        <dbReference type="EMBL" id="KQK28889.1"/>
    </source>
</evidence>
<dbReference type="GO" id="GO:0003677">
    <property type="term" value="F:DNA binding"/>
    <property type="evidence" value="ECO:0007669"/>
    <property type="project" value="UniProtKB-KW"/>
</dbReference>
<sequence>MRLTQFSEYALRLLIFAAAHPDRLVTVEEAATAYDISRTHLMKVANLLVRQDFLRGVRGRSGGLALARPAGEISLGALIRATEPAFAVMECFGEAQGRSLMSLERWRAIQSEAMAAYLAELDRHSLCDLAADPERFGIGQPAA</sequence>
<dbReference type="SUPFAM" id="SSF46785">
    <property type="entry name" value="Winged helix' DNA-binding domain"/>
    <property type="match status" value="1"/>
</dbReference>
<reference evidence="3 5" key="2">
    <citation type="submission" date="2017-02" db="EMBL/GenBank/DDBJ databases">
        <authorList>
            <person name="Peterson S.W."/>
        </authorList>
    </citation>
    <scope>NUCLEOTIDE SEQUENCE [LARGE SCALE GENOMIC DNA]</scope>
    <source>
        <strain evidence="3 5">DSM 9653</strain>
    </source>
</reference>
<dbReference type="InterPro" id="IPR000944">
    <property type="entry name" value="Tscrpt_reg_Rrf2"/>
</dbReference>
<organism evidence="2 4">
    <name type="scientific">Bosea thiooxidans</name>
    <dbReference type="NCBI Taxonomy" id="53254"/>
    <lineage>
        <taxon>Bacteria</taxon>
        <taxon>Pseudomonadati</taxon>
        <taxon>Pseudomonadota</taxon>
        <taxon>Alphaproteobacteria</taxon>
        <taxon>Hyphomicrobiales</taxon>
        <taxon>Boseaceae</taxon>
        <taxon>Bosea</taxon>
    </lineage>
</organism>
<evidence type="ECO:0000313" key="5">
    <source>
        <dbReference type="Proteomes" id="UP000190130"/>
    </source>
</evidence>
<name>A0A0Q3LZK3_9HYPH</name>
<dbReference type="STRING" id="53254.SAMN05660750_04725"/>
<dbReference type="GO" id="GO:0005829">
    <property type="term" value="C:cytosol"/>
    <property type="evidence" value="ECO:0007669"/>
    <property type="project" value="TreeGrafter"/>
</dbReference>